<gene>
    <name evidence="1" type="ORF">AXF12_05375</name>
    <name evidence="2" type="ORF">SAMEA44541418_00650</name>
</gene>
<keyword evidence="3" id="KW-1185">Reference proteome</keyword>
<accession>A0AAX2GW70</accession>
<dbReference type="KEGG" id="chg:AXF12_05375"/>
<organism evidence="2 4">
    <name type="scientific">Capnocytophaga haemolytica</name>
    <dbReference type="NCBI Taxonomy" id="45243"/>
    <lineage>
        <taxon>Bacteria</taxon>
        <taxon>Pseudomonadati</taxon>
        <taxon>Bacteroidota</taxon>
        <taxon>Flavobacteriia</taxon>
        <taxon>Flavobacteriales</taxon>
        <taxon>Flavobacteriaceae</taxon>
        <taxon>Capnocytophaga</taxon>
    </lineage>
</organism>
<reference evidence="2 4" key="2">
    <citation type="submission" date="2017-06" db="EMBL/GenBank/DDBJ databases">
        <authorList>
            <consortium name="Pathogen Informatics"/>
        </authorList>
    </citation>
    <scope>NUCLEOTIDE SEQUENCE [LARGE SCALE GENOMIC DNA]</scope>
    <source>
        <strain evidence="2 4">NCTC12947</strain>
    </source>
</reference>
<evidence type="ECO:0000313" key="1">
    <source>
        <dbReference type="EMBL" id="AMD84994.1"/>
    </source>
</evidence>
<dbReference type="Proteomes" id="UP000215539">
    <property type="component" value="Chromosome 1"/>
</dbReference>
<dbReference type="AlphaFoldDB" id="A0AAX2GW70"/>
<evidence type="ECO:0000313" key="4">
    <source>
        <dbReference type="Proteomes" id="UP000215539"/>
    </source>
</evidence>
<evidence type="ECO:0000313" key="3">
    <source>
        <dbReference type="Proteomes" id="UP000065822"/>
    </source>
</evidence>
<reference evidence="1 3" key="1">
    <citation type="submission" date="2016-02" db="EMBL/GenBank/DDBJ databases">
        <authorList>
            <person name="Holder M.E."/>
            <person name="Ajami N.J."/>
            <person name="Petrosino J.F."/>
        </authorList>
    </citation>
    <scope>NUCLEOTIDE SEQUENCE [LARGE SCALE GENOMIC DNA]</scope>
    <source>
        <strain evidence="1 3">CCUG 32990</strain>
    </source>
</reference>
<dbReference type="EMBL" id="CP014227">
    <property type="protein sequence ID" value="AMD84994.1"/>
    <property type="molecule type" value="Genomic_DNA"/>
</dbReference>
<proteinExistence type="predicted"/>
<name>A0AAX2GW70_9FLAO</name>
<evidence type="ECO:0000313" key="2">
    <source>
        <dbReference type="EMBL" id="SNV05897.1"/>
    </source>
</evidence>
<sequence>MELQSTPIAGVAPYERGYSSMGNLHCTPRILPVSFFNDIAFLPVDIPEEVEILCSSFETFNAYRGNKKAILFSNNLSLETTDPLLDAENIYFSDLLLGSKRSLEKFLDYYTYIYKELSMECVPTNKIRVMVFFRNSLLKEMKKVRKLRALSCELSQRLGVDIQLPLIAYVKDTSQWVLALSMGIDTVVANFENPLTVDPLQALLVRRSLITSTIDPFYGGS</sequence>
<protein>
    <submittedName>
        <fullName evidence="2">Uncharacterized protein</fullName>
    </submittedName>
</protein>
<dbReference type="Proteomes" id="UP000065822">
    <property type="component" value="Chromosome"/>
</dbReference>
<dbReference type="RefSeq" id="WP_066428995.1">
    <property type="nucleotide sequence ID" value="NZ_CP014227.1"/>
</dbReference>
<dbReference type="EMBL" id="LT906449">
    <property type="protein sequence ID" value="SNV05897.1"/>
    <property type="molecule type" value="Genomic_DNA"/>
</dbReference>